<dbReference type="OrthoDB" id="7030268at2"/>
<dbReference type="RefSeq" id="WP_019690787.1">
    <property type="nucleotide sequence ID" value="NZ_AFOY02000015.1"/>
</dbReference>
<sequence>MPVNHDLYQDLSCSKEVIQQKRANDPHLNALLDKYSEIDKRVLKAEAQALADDEVTKLKAKRLSIKDEISRSLNGSATT</sequence>
<dbReference type="PATRIC" id="fig|1042209.11.peg.3286"/>
<dbReference type="AlphaFoldDB" id="A0A010SIV8"/>
<dbReference type="Proteomes" id="UP000022611">
    <property type="component" value="Unassembled WGS sequence"/>
</dbReference>
<evidence type="ECO:0000313" key="1">
    <source>
        <dbReference type="EMBL" id="EXF92990.1"/>
    </source>
</evidence>
<protein>
    <recommendedName>
        <fullName evidence="3">DUF465 domain-containing protein</fullName>
    </recommendedName>
</protein>
<organism evidence="1 2">
    <name type="scientific">Pseudomonas fluorescens HK44</name>
    <dbReference type="NCBI Taxonomy" id="1042209"/>
    <lineage>
        <taxon>Bacteria</taxon>
        <taxon>Pseudomonadati</taxon>
        <taxon>Pseudomonadota</taxon>
        <taxon>Gammaproteobacteria</taxon>
        <taxon>Pseudomonadales</taxon>
        <taxon>Pseudomonadaceae</taxon>
        <taxon>Pseudomonas</taxon>
    </lineage>
</organism>
<reference evidence="1 2" key="1">
    <citation type="journal article" date="2011" name="J. Bacteriol.">
        <title>Draft genome sequence of the polycyclic aromatic hydrocarbon-degrading, genetically engineered bioluminescent bioreporter Pseudomonas fluorescens HK44.</title>
        <authorList>
            <person name="Chauhan A."/>
            <person name="Layton A.C."/>
            <person name="Williams D.E."/>
            <person name="Smartt A.E."/>
            <person name="Ripp S."/>
            <person name="Karpinets T.V."/>
            <person name="Brown S.D."/>
            <person name="Sayler G.S."/>
        </authorList>
    </citation>
    <scope>NUCLEOTIDE SEQUENCE [LARGE SCALE GENOMIC DNA]</scope>
    <source>
        <strain evidence="1 2">HK44</strain>
    </source>
</reference>
<dbReference type="eggNOG" id="ENOG5031TSD">
    <property type="taxonomic scope" value="Bacteria"/>
</dbReference>
<dbReference type="InterPro" id="IPR007420">
    <property type="entry name" value="DUF465"/>
</dbReference>
<dbReference type="InterPro" id="IPR038444">
    <property type="entry name" value="DUF465_sf"/>
</dbReference>
<evidence type="ECO:0000313" key="2">
    <source>
        <dbReference type="Proteomes" id="UP000022611"/>
    </source>
</evidence>
<dbReference type="Pfam" id="PF04325">
    <property type="entry name" value="DUF465"/>
    <property type="match status" value="1"/>
</dbReference>
<dbReference type="HOGENOM" id="CLU_165482_0_2_6"/>
<gene>
    <name evidence="1" type="ORF">HK44_004645</name>
</gene>
<dbReference type="EMBL" id="AFOY02000015">
    <property type="protein sequence ID" value="EXF92990.1"/>
    <property type="molecule type" value="Genomic_DNA"/>
</dbReference>
<accession>A0A010SIV8</accession>
<name>A0A010SIV8_PSEFL</name>
<evidence type="ECO:0008006" key="3">
    <source>
        <dbReference type="Google" id="ProtNLM"/>
    </source>
</evidence>
<dbReference type="Gene3D" id="6.10.280.50">
    <property type="match status" value="1"/>
</dbReference>
<comment type="caution">
    <text evidence="1">The sequence shown here is derived from an EMBL/GenBank/DDBJ whole genome shotgun (WGS) entry which is preliminary data.</text>
</comment>
<proteinExistence type="predicted"/>